<proteinExistence type="predicted"/>
<dbReference type="AlphaFoldDB" id="A0A7X1B7R9"/>
<sequence>MIDNLYVSGFGEQDRFRRIKTAIGEVLSDIDFPMAYEIERFGSRRTPPGQPRLDITIMKWGDNGMHELEARFSASLKRDYDRNRLGVFYARDPLPAGSYSRMIRVHDKVMKNAVIKMVYELNSRLPVAGLEELQLDEDLADDLPESE</sequence>
<reference evidence="1 2" key="1">
    <citation type="submission" date="2020-07" db="EMBL/GenBank/DDBJ databases">
        <authorList>
            <person name="Feng X."/>
        </authorList>
    </citation>
    <scope>NUCLEOTIDE SEQUENCE [LARGE SCALE GENOMIC DNA]</scope>
    <source>
        <strain evidence="1 2">JCM23202</strain>
    </source>
</reference>
<name>A0A7X1B7R9_9BACT</name>
<keyword evidence="2" id="KW-1185">Reference proteome</keyword>
<protein>
    <submittedName>
        <fullName evidence="1">Uncharacterized protein</fullName>
    </submittedName>
</protein>
<evidence type="ECO:0000313" key="1">
    <source>
        <dbReference type="EMBL" id="MBC2607238.1"/>
    </source>
</evidence>
<dbReference type="RefSeq" id="WP_185661091.1">
    <property type="nucleotide sequence ID" value="NZ_CAWPOO010000012.1"/>
</dbReference>
<accession>A0A7X1B7R9</accession>
<gene>
    <name evidence="1" type="ORF">H5P27_14385</name>
</gene>
<comment type="caution">
    <text evidence="1">The sequence shown here is derived from an EMBL/GenBank/DDBJ whole genome shotgun (WGS) entry which is preliminary data.</text>
</comment>
<evidence type="ECO:0000313" key="2">
    <source>
        <dbReference type="Proteomes" id="UP000526501"/>
    </source>
</evidence>
<dbReference type="EMBL" id="JACHVC010000012">
    <property type="protein sequence ID" value="MBC2607238.1"/>
    <property type="molecule type" value="Genomic_DNA"/>
</dbReference>
<dbReference type="Proteomes" id="UP000526501">
    <property type="component" value="Unassembled WGS sequence"/>
</dbReference>
<organism evidence="1 2">
    <name type="scientific">Pelagicoccus albus</name>
    <dbReference type="NCBI Taxonomy" id="415222"/>
    <lineage>
        <taxon>Bacteria</taxon>
        <taxon>Pseudomonadati</taxon>
        <taxon>Verrucomicrobiota</taxon>
        <taxon>Opitutia</taxon>
        <taxon>Puniceicoccales</taxon>
        <taxon>Pelagicoccaceae</taxon>
        <taxon>Pelagicoccus</taxon>
    </lineage>
</organism>